<sequence length="195" mass="21814">MQDPDIQEATASEPMTLAEEYENQQSWRTSSDKLTFIVCAPLEEATSVIKAGTADADELMRGDINFFLHTYEANEEEEAIAQEQNWLTGEVDVMIASPSHRGRGIGRAAVQALLTYLRRHMSEMLAEYGGGELKGLMVKIKESNKGSRALFDKMGFVQRGGVNYFGEVVMVKGWDDGVEEEKEEYEELGYEGIVE</sequence>
<protein>
    <recommendedName>
        <fullName evidence="4">N-acetyltransferase domain-containing protein</fullName>
    </recommendedName>
</protein>
<dbReference type="Pfam" id="PF13302">
    <property type="entry name" value="Acetyltransf_3"/>
    <property type="match status" value="1"/>
</dbReference>
<dbReference type="EMBL" id="NKCL01000054">
    <property type="protein sequence ID" value="RSL85390.1"/>
    <property type="molecule type" value="Genomic_DNA"/>
</dbReference>
<dbReference type="AlphaFoldDB" id="A0A428S6G3"/>
<evidence type="ECO:0000313" key="5">
    <source>
        <dbReference type="EMBL" id="RSL85390.1"/>
    </source>
</evidence>
<comment type="caution">
    <text evidence="5">The sequence shown here is derived from an EMBL/GenBank/DDBJ whole genome shotgun (WGS) entry which is preliminary data.</text>
</comment>
<reference evidence="5 6" key="1">
    <citation type="submission" date="2017-06" db="EMBL/GenBank/DDBJ databases">
        <title>Comparative genomic analysis of Ambrosia Fusariam Clade fungi.</title>
        <authorList>
            <person name="Stajich J.E."/>
            <person name="Carrillo J."/>
            <person name="Kijimoto T."/>
            <person name="Eskalen A."/>
            <person name="O'Donnell K."/>
            <person name="Kasson M."/>
        </authorList>
    </citation>
    <scope>NUCLEOTIDE SEQUENCE [LARGE SCALE GENOMIC DNA]</scope>
    <source>
        <strain evidence="5 6">NRRL62606</strain>
    </source>
</reference>
<dbReference type="Proteomes" id="UP000287972">
    <property type="component" value="Unassembled WGS sequence"/>
</dbReference>
<proteinExistence type="inferred from homology"/>
<gene>
    <name evidence="5" type="ORF">CEP51_003337</name>
</gene>
<keyword evidence="3" id="KW-0012">Acyltransferase</keyword>
<organism evidence="5 6">
    <name type="scientific">Fusarium floridanum</name>
    <dbReference type="NCBI Taxonomy" id="1325733"/>
    <lineage>
        <taxon>Eukaryota</taxon>
        <taxon>Fungi</taxon>
        <taxon>Dikarya</taxon>
        <taxon>Ascomycota</taxon>
        <taxon>Pezizomycotina</taxon>
        <taxon>Sordariomycetes</taxon>
        <taxon>Hypocreomycetidae</taxon>
        <taxon>Hypocreales</taxon>
        <taxon>Nectriaceae</taxon>
        <taxon>Fusarium</taxon>
        <taxon>Fusarium solani species complex</taxon>
    </lineage>
</organism>
<evidence type="ECO:0000259" key="4">
    <source>
        <dbReference type="PROSITE" id="PS51186"/>
    </source>
</evidence>
<keyword evidence="6" id="KW-1185">Reference proteome</keyword>
<keyword evidence="2" id="KW-0808">Transferase</keyword>
<dbReference type="PROSITE" id="PS51186">
    <property type="entry name" value="GNAT"/>
    <property type="match status" value="1"/>
</dbReference>
<dbReference type="SUPFAM" id="SSF55729">
    <property type="entry name" value="Acyl-CoA N-acyltransferases (Nat)"/>
    <property type="match status" value="1"/>
</dbReference>
<name>A0A428S6G3_9HYPO</name>
<feature type="domain" description="N-acetyltransferase" evidence="4">
    <location>
        <begin position="15"/>
        <end position="175"/>
    </location>
</feature>
<dbReference type="InterPro" id="IPR000182">
    <property type="entry name" value="GNAT_dom"/>
</dbReference>
<dbReference type="PANTHER" id="PTHR13256:SF16">
    <property type="entry name" value="ALPHA_BETA-TUBULIN-N-ACETYLTRANSFERASE 9"/>
    <property type="match status" value="1"/>
</dbReference>
<dbReference type="InterPro" id="IPR016181">
    <property type="entry name" value="Acyl_CoA_acyltransferase"/>
</dbReference>
<dbReference type="GO" id="GO:0008080">
    <property type="term" value="F:N-acetyltransferase activity"/>
    <property type="evidence" value="ECO:0007669"/>
    <property type="project" value="InterPro"/>
</dbReference>
<dbReference type="Gene3D" id="3.40.630.30">
    <property type="match status" value="1"/>
</dbReference>
<comment type="similarity">
    <text evidence="1">Belongs to the acetyltransferase family. GNAT subfamily.</text>
</comment>
<evidence type="ECO:0000313" key="6">
    <source>
        <dbReference type="Proteomes" id="UP000287972"/>
    </source>
</evidence>
<evidence type="ECO:0000256" key="3">
    <source>
        <dbReference type="ARBA" id="ARBA00023315"/>
    </source>
</evidence>
<dbReference type="InterPro" id="IPR039135">
    <property type="entry name" value="NAT9-like"/>
</dbReference>
<dbReference type="CDD" id="cd04301">
    <property type="entry name" value="NAT_SF"/>
    <property type="match status" value="1"/>
</dbReference>
<evidence type="ECO:0000256" key="1">
    <source>
        <dbReference type="ARBA" id="ARBA00009342"/>
    </source>
</evidence>
<dbReference type="PANTHER" id="PTHR13256">
    <property type="entry name" value="N-ACETYLTRANSFERASE 9"/>
    <property type="match status" value="1"/>
</dbReference>
<accession>A0A428S6G3</accession>
<evidence type="ECO:0000256" key="2">
    <source>
        <dbReference type="ARBA" id="ARBA00022679"/>
    </source>
</evidence>